<reference evidence="1" key="1">
    <citation type="journal article" date="2021" name="Open Biol.">
        <title>Shared evolutionary footprints suggest mitochondrial oxidative damage underlies multiple complex I losses in fungi.</title>
        <authorList>
            <person name="Schikora-Tamarit M.A."/>
            <person name="Marcet-Houben M."/>
            <person name="Nosek J."/>
            <person name="Gabaldon T."/>
        </authorList>
    </citation>
    <scope>NUCLEOTIDE SEQUENCE</scope>
    <source>
        <strain evidence="1">CBS2887</strain>
    </source>
</reference>
<dbReference type="Proteomes" id="UP000774326">
    <property type="component" value="Unassembled WGS sequence"/>
</dbReference>
<evidence type="ECO:0000313" key="2">
    <source>
        <dbReference type="Proteomes" id="UP000774326"/>
    </source>
</evidence>
<comment type="caution">
    <text evidence="1">The sequence shown here is derived from an EMBL/GenBank/DDBJ whole genome shotgun (WGS) entry which is preliminary data.</text>
</comment>
<sequence>MKHFAQIEFDLFTDHLLSQYELLATSTNLNKKALIILLDISTPLSIPSNDKRSGVSYLHNVSNFEIIHIDTFQKLLVFLNYIQLSNNIENYLIIAVWGLNNCFRANHWNHGKLNQVFNILTKLELTGEGTRIITADLKNGDLEYDQLINKWLIIHEQ</sequence>
<protein>
    <submittedName>
        <fullName evidence="1">Uncharacterized protein</fullName>
    </submittedName>
</protein>
<accession>A0A9P8TKK8</accession>
<keyword evidence="2" id="KW-1185">Reference proteome</keyword>
<dbReference type="AlphaFoldDB" id="A0A9P8TKK8"/>
<dbReference type="EMBL" id="JAEUBG010003866">
    <property type="protein sequence ID" value="KAH3682189.1"/>
    <property type="molecule type" value="Genomic_DNA"/>
</dbReference>
<name>A0A9P8TKK8_WICPI</name>
<reference evidence="1" key="2">
    <citation type="submission" date="2021-01" db="EMBL/GenBank/DDBJ databases">
        <authorList>
            <person name="Schikora-Tamarit M.A."/>
        </authorList>
    </citation>
    <scope>NUCLEOTIDE SEQUENCE</scope>
    <source>
        <strain evidence="1">CBS2887</strain>
    </source>
</reference>
<evidence type="ECO:0000313" key="1">
    <source>
        <dbReference type="EMBL" id="KAH3682189.1"/>
    </source>
</evidence>
<proteinExistence type="predicted"/>
<gene>
    <name evidence="1" type="ORF">WICPIJ_006852</name>
</gene>
<organism evidence="1 2">
    <name type="scientific">Wickerhamomyces pijperi</name>
    <name type="common">Yeast</name>
    <name type="synonym">Pichia pijperi</name>
    <dbReference type="NCBI Taxonomy" id="599730"/>
    <lineage>
        <taxon>Eukaryota</taxon>
        <taxon>Fungi</taxon>
        <taxon>Dikarya</taxon>
        <taxon>Ascomycota</taxon>
        <taxon>Saccharomycotina</taxon>
        <taxon>Saccharomycetes</taxon>
        <taxon>Phaffomycetales</taxon>
        <taxon>Wickerhamomycetaceae</taxon>
        <taxon>Wickerhamomyces</taxon>
    </lineage>
</organism>
<dbReference type="OrthoDB" id="10572718at2759"/>